<dbReference type="PROSITE" id="PS50071">
    <property type="entry name" value="HOMEOBOX_2"/>
    <property type="match status" value="1"/>
</dbReference>
<evidence type="ECO:0000256" key="6">
    <source>
        <dbReference type="ARBA" id="ARBA00023163"/>
    </source>
</evidence>
<evidence type="ECO:0000313" key="17">
    <source>
        <dbReference type="TAIR" id="AT3G03660"/>
    </source>
</evidence>
<evidence type="ECO:0000313" key="15">
    <source>
        <dbReference type="EMBL" id="ANM64095.1"/>
    </source>
</evidence>
<sequence>MDQEQTPHSPTRHSRSPPSSASGSTSAEPVRSRWSPKPEQILILESIFHSGMVNPPKEETVRIRKMLEKFGAVGDANVFYWFQNRRSRSRRRQRQLQAAAAAADATTNTCDQTMMVSNSLPHHSGSDLGFGGCSTSSNYLFASSSSSYGGGCDNQSNSGMENLLTMSGQMSYHEATHHHYQNHSSNVTSILCPSDQNSNFQYQQGAITVFINGVPTEVTRGGIDMKATFGEDLVLVHSSGVPLPTDEFGFLMHSLQHGEAYFLVIILTQIYFNFLVSFVCFIADRIPREYICYIVWF</sequence>
<dbReference type="GO" id="GO:0048830">
    <property type="term" value="P:adventitious root development"/>
    <property type="evidence" value="ECO:0007669"/>
    <property type="project" value="InterPro"/>
</dbReference>
<evidence type="ECO:0007829" key="18">
    <source>
        <dbReference type="PeptideAtlas" id="A0A1I9LND7"/>
    </source>
</evidence>
<evidence type="ECO:0000256" key="10">
    <source>
        <dbReference type="RuleBase" id="RU000682"/>
    </source>
</evidence>
<keyword evidence="6" id="KW-0804">Transcription</keyword>
<evidence type="ECO:0000256" key="12">
    <source>
        <dbReference type="SAM" id="Phobius"/>
    </source>
</evidence>
<dbReference type="Proteomes" id="UP000006548">
    <property type="component" value="Chromosome 3"/>
</dbReference>
<evidence type="ECO:0000259" key="13">
    <source>
        <dbReference type="PROSITE" id="PS50071"/>
    </source>
</evidence>
<evidence type="ECO:0000256" key="8">
    <source>
        <dbReference type="ARBA" id="ARBA00024040"/>
    </source>
</evidence>
<keyword evidence="2" id="KW-0217">Developmental protein</keyword>
<dbReference type="SMART" id="SM00389">
    <property type="entry name" value="HOX"/>
    <property type="match status" value="1"/>
</dbReference>
<keyword evidence="7 9" id="KW-0539">Nucleus</keyword>
<evidence type="ECO:0000256" key="7">
    <source>
        <dbReference type="ARBA" id="ARBA00023242"/>
    </source>
</evidence>
<proteinExistence type="evidence at protein level"/>
<keyword evidence="12" id="KW-0472">Membrane</keyword>
<dbReference type="RefSeq" id="NP_001326145.1">
    <property type="nucleotide sequence ID" value="NM_001337480.1"/>
</dbReference>
<keyword evidence="12" id="KW-0812">Transmembrane</keyword>
<dbReference type="Gene3D" id="1.10.10.60">
    <property type="entry name" value="Homeodomain-like"/>
    <property type="match status" value="1"/>
</dbReference>
<dbReference type="Araport" id="AT3G03660"/>
<keyword evidence="16" id="KW-1185">Reference proteome</keyword>
<dbReference type="GO" id="GO:0003700">
    <property type="term" value="F:DNA-binding transcription factor activity"/>
    <property type="evidence" value="ECO:0007669"/>
    <property type="project" value="InterPro"/>
</dbReference>
<keyword evidence="5 9" id="KW-0371">Homeobox</keyword>
<evidence type="ECO:0000256" key="2">
    <source>
        <dbReference type="ARBA" id="ARBA00022473"/>
    </source>
</evidence>
<feature type="domain" description="Homeobox" evidence="13">
    <location>
        <begin position="27"/>
        <end position="92"/>
    </location>
</feature>
<name>A0A1I9LND7_ARATH</name>
<protein>
    <submittedName>
        <fullName evidence="15">WUSCHEL related homeobox 11</fullName>
    </submittedName>
</protein>
<comment type="similarity">
    <text evidence="8">Belongs to the WUS homeobox family.</text>
</comment>
<reference evidence="16" key="2">
    <citation type="journal article" date="2017" name="Plant J.">
        <title>Araport11: a complete reannotation of the Arabidopsis thaliana reference genome.</title>
        <authorList>
            <person name="Cheng C.Y."/>
            <person name="Krishnakumar V."/>
            <person name="Chan A.P."/>
            <person name="Thibaud-Nissen F."/>
            <person name="Schobel S."/>
            <person name="Town C.D."/>
        </authorList>
    </citation>
    <scope>GENOME REANNOTATION</scope>
    <source>
        <strain evidence="16">cv. Columbia</strain>
    </source>
</reference>
<gene>
    <name evidence="15 17" type="primary">WOX11</name>
    <name evidence="15" type="synonym">WUSCHEL related homeobox 11</name>
    <name evidence="14 15" type="ordered locus">At3g03660</name>
    <name evidence="15" type="ORF">T12J13.6</name>
    <name evidence="15" type="ORF">T12J13_6</name>
</gene>
<dbReference type="InterPro" id="IPR044558">
    <property type="entry name" value="WOX11-like"/>
</dbReference>
<dbReference type="GeneID" id="821196"/>
<dbReference type="GO" id="GO:0003677">
    <property type="term" value="F:DNA binding"/>
    <property type="evidence" value="ECO:0007669"/>
    <property type="project" value="UniProtKB-UniRule"/>
</dbReference>
<dbReference type="EMBL" id="CP002686">
    <property type="protein sequence ID" value="ANM64095.1"/>
    <property type="molecule type" value="Genomic_DNA"/>
</dbReference>
<evidence type="ECO:0000256" key="9">
    <source>
        <dbReference type="PROSITE-ProRule" id="PRU00108"/>
    </source>
</evidence>
<organism evidence="15 16">
    <name type="scientific">Arabidopsis thaliana</name>
    <name type="common">Mouse-ear cress</name>
    <dbReference type="NCBI Taxonomy" id="3702"/>
    <lineage>
        <taxon>Eukaryota</taxon>
        <taxon>Viridiplantae</taxon>
        <taxon>Streptophyta</taxon>
        <taxon>Embryophyta</taxon>
        <taxon>Tracheophyta</taxon>
        <taxon>Spermatophyta</taxon>
        <taxon>Magnoliopsida</taxon>
        <taxon>eudicotyledons</taxon>
        <taxon>Gunneridae</taxon>
        <taxon>Pentapetalae</taxon>
        <taxon>rosids</taxon>
        <taxon>malvids</taxon>
        <taxon>Brassicales</taxon>
        <taxon>Brassicaceae</taxon>
        <taxon>Camelineae</taxon>
        <taxon>Arabidopsis</taxon>
    </lineage>
</organism>
<dbReference type="SUPFAM" id="SSF46689">
    <property type="entry name" value="Homeodomain-like"/>
    <property type="match status" value="1"/>
</dbReference>
<comment type="subcellular location">
    <subcellularLocation>
        <location evidence="1 9 10">Nucleus</location>
    </subcellularLocation>
</comment>
<dbReference type="GO" id="GO:0005634">
    <property type="term" value="C:nucleus"/>
    <property type="evidence" value="ECO:0007669"/>
    <property type="project" value="UniProtKB-SubCell"/>
</dbReference>
<evidence type="ECO:0000313" key="16">
    <source>
        <dbReference type="Proteomes" id="UP000006548"/>
    </source>
</evidence>
<reference evidence="15 16" key="1">
    <citation type="journal article" date="2000" name="Nature">
        <title>Sequence and analysis of chromosome 3 of the plant Arabidopsis thaliana.</title>
        <authorList>
            <consortium name="European Union Chromosome 3 Arabidopsis Sequencing Consortium"/>
            <consortium name="Institute for Genomic Research"/>
            <consortium name="Kazusa DNA Research Institute"/>
            <person name="Salanoubat M."/>
            <person name="Lemcke K."/>
            <person name="Rieger M."/>
            <person name="Ansorge W."/>
            <person name="Unseld M."/>
            <person name="Fartmann B."/>
            <person name="Valle G."/>
            <person name="Blocker H."/>
            <person name="Perez-Alonso M."/>
            <person name="Obermaier B."/>
            <person name="Delseny M."/>
            <person name="Boutry M."/>
            <person name="Grivell L.A."/>
            <person name="Mache R."/>
            <person name="Puigdomenech P."/>
            <person name="De Simone V."/>
            <person name="Choisne N."/>
            <person name="Artiguenave F."/>
            <person name="Robert C."/>
            <person name="Brottier P."/>
            <person name="Wincker P."/>
            <person name="Cattolico L."/>
            <person name="Weissenbach J."/>
            <person name="Saurin W."/>
            <person name="Quetier F."/>
            <person name="Schafer M."/>
            <person name="Muller-Auer S."/>
            <person name="Gabel C."/>
            <person name="Fuchs M."/>
            <person name="Benes V."/>
            <person name="Wurmbach E."/>
            <person name="Drzonek H."/>
            <person name="Erfle H."/>
            <person name="Jordan N."/>
            <person name="Bangert S."/>
            <person name="Wiedelmann R."/>
            <person name="Kranz H."/>
            <person name="Voss H."/>
            <person name="Holland R."/>
            <person name="Brandt P."/>
            <person name="Nyakatura G."/>
            <person name="Vezzi A."/>
            <person name="D'Angelo M."/>
            <person name="Pallavicini A."/>
            <person name="Toppo S."/>
            <person name="Simionati B."/>
            <person name="Conrad A."/>
            <person name="Hornischer K."/>
            <person name="Kauer G."/>
            <person name="Lohnert T.H."/>
            <person name="Nordsiek G."/>
            <person name="Reichelt J."/>
            <person name="Scharfe M."/>
            <person name="Schon O."/>
            <person name="Bargues M."/>
            <person name="Terol J."/>
            <person name="Climent J."/>
            <person name="Navarro P."/>
            <person name="Collado C."/>
            <person name="Perez-Perez A."/>
            <person name="Ottenwalder B."/>
            <person name="Duchemin D."/>
            <person name="Cooke R."/>
            <person name="Laudie M."/>
            <person name="Berger-Llauro C."/>
            <person name="Purnelle B."/>
            <person name="Masuy D."/>
            <person name="de Haan M."/>
            <person name="Maarse A.C."/>
            <person name="Alcaraz J.P."/>
            <person name="Cottet A."/>
            <person name="Casacuberta E."/>
            <person name="Monfort A."/>
            <person name="Argiriou A."/>
            <person name="flores M."/>
            <person name="Liguori R."/>
            <person name="Vitale D."/>
            <person name="Mannhaupt G."/>
            <person name="Haase D."/>
            <person name="Schoof H."/>
            <person name="Rudd S."/>
            <person name="Zaccaria P."/>
            <person name="Mewes H.W."/>
            <person name="Mayer K.F."/>
            <person name="Kaul S."/>
            <person name="Town C.D."/>
            <person name="Koo H.L."/>
            <person name="Tallon L.J."/>
            <person name="Jenkins J."/>
            <person name="Rooney T."/>
            <person name="Rizzo M."/>
            <person name="Walts A."/>
            <person name="Utterback T."/>
            <person name="Fujii C.Y."/>
            <person name="Shea T.P."/>
            <person name="Creasy T.H."/>
            <person name="Haas B."/>
            <person name="Maiti R."/>
            <person name="Wu D."/>
            <person name="Peterson J."/>
            <person name="Van Aken S."/>
            <person name="Pai G."/>
            <person name="Militscher J."/>
            <person name="Sellers P."/>
            <person name="Gill J.E."/>
            <person name="Feldblyum T.V."/>
            <person name="Preuss D."/>
            <person name="Lin X."/>
            <person name="Nierman W.C."/>
            <person name="Salzberg S.L."/>
            <person name="White O."/>
            <person name="Venter J.C."/>
            <person name="Fraser C.M."/>
            <person name="Kaneko T."/>
            <person name="Nakamura Y."/>
            <person name="Sato S."/>
            <person name="Kato T."/>
            <person name="Asamizu E."/>
            <person name="Sasamoto S."/>
            <person name="Kimura T."/>
            <person name="Idesawa K."/>
            <person name="Kawashima K."/>
            <person name="Kishida Y."/>
            <person name="Kiyokawa C."/>
            <person name="Kohara M."/>
            <person name="Matsumoto M."/>
            <person name="Matsuno A."/>
            <person name="Muraki A."/>
            <person name="Nakayama S."/>
            <person name="Nakazaki N."/>
            <person name="Shinpo S."/>
            <person name="Takeuchi C."/>
            <person name="Wada T."/>
            <person name="Watanabe A."/>
            <person name="Yamada M."/>
            <person name="Yasuda M."/>
            <person name="Tabata S."/>
        </authorList>
    </citation>
    <scope>NUCLEOTIDE SEQUENCE [LARGE SCALE GENOMIC DNA]</scope>
    <source>
        <strain evidence="16">cv. Columbia</strain>
    </source>
</reference>
<keyword evidence="12" id="KW-1133">Transmembrane helix</keyword>
<dbReference type="Pfam" id="PF00046">
    <property type="entry name" value="Homeodomain"/>
    <property type="match status" value="1"/>
</dbReference>
<feature type="transmembrane region" description="Helical" evidence="12">
    <location>
        <begin position="260"/>
        <end position="283"/>
    </location>
</feature>
<dbReference type="FunFam" id="1.10.10.60:FF:000118">
    <property type="entry name" value="WUSCHEL-related homeobox 11"/>
    <property type="match status" value="1"/>
</dbReference>
<dbReference type="PANTHER" id="PTHR46998">
    <property type="entry name" value="WUSCHEL-RELATED HOMEOBOX 11"/>
    <property type="match status" value="1"/>
</dbReference>
<evidence type="ECO:0000256" key="1">
    <source>
        <dbReference type="ARBA" id="ARBA00004123"/>
    </source>
</evidence>
<evidence type="ECO:0000313" key="14">
    <source>
        <dbReference type="Araport" id="AT3G03660"/>
    </source>
</evidence>
<dbReference type="PANTHER" id="PTHR46998:SF2">
    <property type="entry name" value="WUSCHEL-RELATED HOMEOBOX 11"/>
    <property type="match status" value="1"/>
</dbReference>
<keyword evidence="3" id="KW-0805">Transcription regulation</keyword>
<dbReference type="InterPro" id="IPR009057">
    <property type="entry name" value="Homeodomain-like_sf"/>
</dbReference>
<keyword evidence="4 9" id="KW-0238">DNA-binding</keyword>
<dbReference type="OrthoDB" id="670226at2759"/>
<feature type="DNA-binding region" description="Homeobox" evidence="9">
    <location>
        <begin position="29"/>
        <end position="93"/>
    </location>
</feature>
<evidence type="ECO:0000256" key="5">
    <source>
        <dbReference type="ARBA" id="ARBA00023155"/>
    </source>
</evidence>
<evidence type="ECO:0000256" key="3">
    <source>
        <dbReference type="ARBA" id="ARBA00023015"/>
    </source>
</evidence>
<keyword evidence="18" id="KW-1267">Proteomics identification</keyword>
<feature type="region of interest" description="Disordered" evidence="11">
    <location>
        <begin position="1"/>
        <end position="35"/>
    </location>
</feature>
<evidence type="ECO:0000256" key="11">
    <source>
        <dbReference type="SAM" id="MobiDB-lite"/>
    </source>
</evidence>
<dbReference type="ProteomicsDB" id="197508"/>
<dbReference type="TAIR" id="AT3G03660">
    <property type="gene designation" value="WOX11"/>
</dbReference>
<dbReference type="AlphaFoldDB" id="A0A1I9LND7"/>
<dbReference type="ExpressionAtlas" id="A0A1I9LND7">
    <property type="expression patterns" value="baseline and differential"/>
</dbReference>
<dbReference type="InterPro" id="IPR001356">
    <property type="entry name" value="HD"/>
</dbReference>
<dbReference type="SMR" id="A0A1I9LND7"/>
<feature type="compositionally biased region" description="Low complexity" evidence="11">
    <location>
        <begin position="16"/>
        <end position="27"/>
    </location>
</feature>
<accession>A0A1I9LND7</accession>
<evidence type="ECO:0000256" key="4">
    <source>
        <dbReference type="ARBA" id="ARBA00023125"/>
    </source>
</evidence>